<accession>A0ABY6D8R8</accession>
<dbReference type="InterPro" id="IPR052715">
    <property type="entry name" value="RAYT_transposase"/>
</dbReference>
<evidence type="ECO:0000259" key="1">
    <source>
        <dbReference type="SMART" id="SM01321"/>
    </source>
</evidence>
<organism evidence="2 3">
    <name type="scientific">Roseovarius pelagicus</name>
    <dbReference type="NCBI Taxonomy" id="2980108"/>
    <lineage>
        <taxon>Bacteria</taxon>
        <taxon>Pseudomonadati</taxon>
        <taxon>Pseudomonadota</taxon>
        <taxon>Alphaproteobacteria</taxon>
        <taxon>Rhodobacterales</taxon>
        <taxon>Roseobacteraceae</taxon>
        <taxon>Roseovarius</taxon>
    </lineage>
</organism>
<protein>
    <submittedName>
        <fullName evidence="2">Transposase</fullName>
    </submittedName>
</protein>
<feature type="domain" description="Transposase IS200-like" evidence="1">
    <location>
        <begin position="9"/>
        <end position="177"/>
    </location>
</feature>
<dbReference type="PANTHER" id="PTHR36966">
    <property type="entry name" value="REP-ASSOCIATED TYROSINE TRANSPOSASE"/>
    <property type="match status" value="1"/>
</dbReference>
<dbReference type="NCBIfam" id="NF047646">
    <property type="entry name" value="REP_Tyr_transpos"/>
    <property type="match status" value="1"/>
</dbReference>
<proteinExistence type="predicted"/>
<evidence type="ECO:0000313" key="2">
    <source>
        <dbReference type="EMBL" id="UXX82521.1"/>
    </source>
</evidence>
<evidence type="ECO:0000313" key="3">
    <source>
        <dbReference type="Proteomes" id="UP001064087"/>
    </source>
</evidence>
<gene>
    <name evidence="2" type="ORF">N7U68_15670</name>
</gene>
<dbReference type="InterPro" id="IPR036515">
    <property type="entry name" value="Transposase_17_sf"/>
</dbReference>
<dbReference type="EMBL" id="CP106738">
    <property type="protein sequence ID" value="UXX82521.1"/>
    <property type="molecule type" value="Genomic_DNA"/>
</dbReference>
<dbReference type="Gene3D" id="3.30.70.1290">
    <property type="entry name" value="Transposase IS200-like"/>
    <property type="match status" value="1"/>
</dbReference>
<name>A0ABY6D8R8_9RHOB</name>
<dbReference type="RefSeq" id="WP_263047416.1">
    <property type="nucleotide sequence ID" value="NZ_CP106738.1"/>
</dbReference>
<sequence length="202" mass="22910">MSCYTRPRVPGACVFFTVNLAVRGSRLLVDEIDLLRGAVGLTRKTRPFHVDAWMVLPDHMHCIWTLPEGDADYSTRWGAIKARFTRSLREDGYDVGRPGFSPATGFPGVAPGRNANRRPGFSPAVELPVVSSGRYAGLKPGLRVNKRECAVWQRRFWEHHVRDAAEYDALMRYCRENPVKHGFVERAEDWPYSSVHGRVRNA</sequence>
<reference evidence="2" key="1">
    <citation type="submission" date="2022-10" db="EMBL/GenBank/DDBJ databases">
        <title>Roseovarius pelagicus sp. nov., isolated from Arctic seawater.</title>
        <authorList>
            <person name="Hong Y.W."/>
            <person name="Hwang C.Y."/>
        </authorList>
    </citation>
    <scope>NUCLEOTIDE SEQUENCE</scope>
    <source>
        <strain evidence="2">HL-MP18</strain>
    </source>
</reference>
<keyword evidence="3" id="KW-1185">Reference proteome</keyword>
<dbReference type="PANTHER" id="PTHR36966:SF1">
    <property type="entry name" value="REP-ASSOCIATED TYROSINE TRANSPOSASE"/>
    <property type="match status" value="1"/>
</dbReference>
<dbReference type="SUPFAM" id="SSF143422">
    <property type="entry name" value="Transposase IS200-like"/>
    <property type="match status" value="2"/>
</dbReference>
<dbReference type="SMART" id="SM01321">
    <property type="entry name" value="Y1_Tnp"/>
    <property type="match status" value="1"/>
</dbReference>
<dbReference type="InterPro" id="IPR002686">
    <property type="entry name" value="Transposase_17"/>
</dbReference>
<dbReference type="Proteomes" id="UP001064087">
    <property type="component" value="Chromosome"/>
</dbReference>